<reference evidence="2 3" key="1">
    <citation type="submission" date="2019-08" db="EMBL/GenBank/DDBJ databases">
        <title>Draft genome sequences of two oriental melons (Cucumis melo L. var makuwa).</title>
        <authorList>
            <person name="Kwon S.-Y."/>
        </authorList>
    </citation>
    <scope>NUCLEOTIDE SEQUENCE [LARGE SCALE GENOMIC DNA]</scope>
    <source>
        <strain evidence="3">cv. Chang Bougi</strain>
        <tissue evidence="2">Leaf</tissue>
    </source>
</reference>
<evidence type="ECO:0000313" key="3">
    <source>
        <dbReference type="Proteomes" id="UP000321947"/>
    </source>
</evidence>
<dbReference type="InterPro" id="IPR043128">
    <property type="entry name" value="Rev_trsase/Diguanyl_cyclase"/>
</dbReference>
<dbReference type="InterPro" id="IPR050951">
    <property type="entry name" value="Retrovirus_Pol_polyprotein"/>
</dbReference>
<dbReference type="InterPro" id="IPR056924">
    <property type="entry name" value="SH3_Tf2-1"/>
</dbReference>
<organism evidence="2 3">
    <name type="scientific">Cucumis melo var. makuwa</name>
    <name type="common">Oriental melon</name>
    <dbReference type="NCBI Taxonomy" id="1194695"/>
    <lineage>
        <taxon>Eukaryota</taxon>
        <taxon>Viridiplantae</taxon>
        <taxon>Streptophyta</taxon>
        <taxon>Embryophyta</taxon>
        <taxon>Tracheophyta</taxon>
        <taxon>Spermatophyta</taxon>
        <taxon>Magnoliopsida</taxon>
        <taxon>eudicotyledons</taxon>
        <taxon>Gunneridae</taxon>
        <taxon>Pentapetalae</taxon>
        <taxon>rosids</taxon>
        <taxon>fabids</taxon>
        <taxon>Cucurbitales</taxon>
        <taxon>Cucurbitaceae</taxon>
        <taxon>Benincaseae</taxon>
        <taxon>Cucumis</taxon>
    </lineage>
</organism>
<evidence type="ECO:0000313" key="2">
    <source>
        <dbReference type="EMBL" id="TYK22110.1"/>
    </source>
</evidence>
<feature type="domain" description="Tf2-1-like SH3-like" evidence="1">
    <location>
        <begin position="366"/>
        <end position="425"/>
    </location>
</feature>
<protein>
    <submittedName>
        <fullName evidence="2">Reverse transcriptase</fullName>
    </submittedName>
</protein>
<comment type="caution">
    <text evidence="2">The sequence shown here is derived from an EMBL/GenBank/DDBJ whole genome shotgun (WGS) entry which is preliminary data.</text>
</comment>
<accession>A0A5D3DFE2</accession>
<name>A0A5D3DFE2_CUCMM</name>
<dbReference type="InterPro" id="IPR012337">
    <property type="entry name" value="RNaseH-like_sf"/>
</dbReference>
<evidence type="ECO:0000259" key="1">
    <source>
        <dbReference type="Pfam" id="PF24626"/>
    </source>
</evidence>
<dbReference type="Proteomes" id="UP000321947">
    <property type="component" value="Unassembled WGS sequence"/>
</dbReference>
<keyword evidence="2" id="KW-0808">Transferase</keyword>
<sequence length="425" mass="49521">MNEYVDGMPHELPKSLPPRRGIDHEIELVPKAKPPAKNAYRMAPHELAELRKQLDELLAARFIRPAKIQNRYPLPIVNDLFDQLNGTQYFTKLDLKSGYYQVQIAQGDEPKTTCVTRFGAFEFLKEKRVFAKQHINFLDHIIECEKIQMDEDKLQAIKEWEAPTSLTELRSFLGLANYYLKTSMCNLVYASSHLSSKVDESICDIIREFIHEDPSAHAIVALAKSVKTRQFWVKGDLLLTRGQLYVPGVAKVVGLLESLHVLMRPWENVSMDFITHLPKVSDLKAILVIIHQFTKYATFILATKLCSTKLLARFFFKHEVKLWEVPSSIVSDRDGKNLQAYNFMKEWKQTTDRTEKKERPIEFRVGDQVLIKMKEEQLRFMRHKDQCLVRKYRGPMKVLKKIENASYRMMLHAWIKIHPVIHVSN</sequence>
<dbReference type="GO" id="GO:0003964">
    <property type="term" value="F:RNA-directed DNA polymerase activity"/>
    <property type="evidence" value="ECO:0007669"/>
    <property type="project" value="UniProtKB-KW"/>
</dbReference>
<proteinExistence type="predicted"/>
<keyword evidence="2" id="KW-0548">Nucleotidyltransferase</keyword>
<dbReference type="InterPro" id="IPR036397">
    <property type="entry name" value="RNaseH_sf"/>
</dbReference>
<dbReference type="PANTHER" id="PTHR37984:SF5">
    <property type="entry name" value="PROTEIN NYNRIN-LIKE"/>
    <property type="match status" value="1"/>
</dbReference>
<dbReference type="Gene3D" id="3.30.70.270">
    <property type="match status" value="2"/>
</dbReference>
<dbReference type="SUPFAM" id="SSF56672">
    <property type="entry name" value="DNA/RNA polymerases"/>
    <property type="match status" value="1"/>
</dbReference>
<dbReference type="GO" id="GO:0003676">
    <property type="term" value="F:nucleic acid binding"/>
    <property type="evidence" value="ECO:0007669"/>
    <property type="project" value="InterPro"/>
</dbReference>
<keyword evidence="2" id="KW-0695">RNA-directed DNA polymerase</keyword>
<dbReference type="EMBL" id="SSTD01005234">
    <property type="protein sequence ID" value="TYK22110.1"/>
    <property type="molecule type" value="Genomic_DNA"/>
</dbReference>
<dbReference type="Pfam" id="PF24626">
    <property type="entry name" value="SH3_Tf2-1"/>
    <property type="match status" value="1"/>
</dbReference>
<dbReference type="AlphaFoldDB" id="A0A5D3DFE2"/>
<dbReference type="Gene3D" id="3.10.10.10">
    <property type="entry name" value="HIV Type 1 Reverse Transcriptase, subunit A, domain 1"/>
    <property type="match status" value="2"/>
</dbReference>
<dbReference type="Gene3D" id="3.30.420.10">
    <property type="entry name" value="Ribonuclease H-like superfamily/Ribonuclease H"/>
    <property type="match status" value="1"/>
</dbReference>
<dbReference type="PANTHER" id="PTHR37984">
    <property type="entry name" value="PROTEIN CBG26694"/>
    <property type="match status" value="1"/>
</dbReference>
<dbReference type="SUPFAM" id="SSF53098">
    <property type="entry name" value="Ribonuclease H-like"/>
    <property type="match status" value="1"/>
</dbReference>
<gene>
    <name evidence="2" type="ORF">E5676_scaffold318G001060</name>
</gene>
<dbReference type="InterPro" id="IPR043502">
    <property type="entry name" value="DNA/RNA_pol_sf"/>
</dbReference>